<protein>
    <recommendedName>
        <fullName evidence="2">DUF4350 domain-containing protein</fullName>
    </recommendedName>
</protein>
<name>A0A1U7H3H9_9CYAN</name>
<feature type="transmembrane region" description="Helical" evidence="1">
    <location>
        <begin position="7"/>
        <end position="26"/>
    </location>
</feature>
<evidence type="ECO:0000259" key="2">
    <source>
        <dbReference type="Pfam" id="PF14258"/>
    </source>
</evidence>
<reference evidence="3 4" key="1">
    <citation type="submission" date="2016-11" db="EMBL/GenBank/DDBJ databases">
        <title>Draft Genome Sequences of Nine Cyanobacterial Strains from Diverse Habitats.</title>
        <authorList>
            <person name="Zhu T."/>
            <person name="Hou S."/>
            <person name="Lu X."/>
            <person name="Hess W.R."/>
        </authorList>
    </citation>
    <scope>NUCLEOTIDE SEQUENCE [LARGE SCALE GENOMIC DNA]</scope>
    <source>
        <strain evidence="3 4">NIES-592</strain>
    </source>
</reference>
<dbReference type="AlphaFoldDB" id="A0A1U7H3H9"/>
<feature type="transmembrane region" description="Helical" evidence="1">
    <location>
        <begin position="232"/>
        <end position="249"/>
    </location>
</feature>
<dbReference type="RefSeq" id="WP_073555214.1">
    <property type="nucleotide sequence ID" value="NZ_MRCA01000002.1"/>
</dbReference>
<dbReference type="InterPro" id="IPR025646">
    <property type="entry name" value="DUF4350"/>
</dbReference>
<comment type="caution">
    <text evidence="3">The sequence shown here is derived from an EMBL/GenBank/DDBJ whole genome shotgun (WGS) entry which is preliminary data.</text>
</comment>
<organism evidence="3 4">
    <name type="scientific">Fischerella major NIES-592</name>
    <dbReference type="NCBI Taxonomy" id="210994"/>
    <lineage>
        <taxon>Bacteria</taxon>
        <taxon>Bacillati</taxon>
        <taxon>Cyanobacteriota</taxon>
        <taxon>Cyanophyceae</taxon>
        <taxon>Nostocales</taxon>
        <taxon>Hapalosiphonaceae</taxon>
        <taxon>Fischerella</taxon>
    </lineage>
</organism>
<sequence>MKPSNRLIWLGTIAIAVLILLTIIAAPSNSKINSGSTYGLAPDGYGAWYAFMQDRGITIQRWQKPFDELKKEKRPVTLLQIYSQLNHPVLLSQEREWVEAGNTLVVLGVRQRVTAANFSTMQNSPFGDIKIETRRRLASISDQEKISLGDRFGAVVWEQRRGKGKIIFSTTPYLAANAYQDYLSNFQYLASLVSQKNNLLFVDEYIHGYKDPEVRKSQGEGDLFSYLAKTPLLAAFIQVCILLFVLIWAQNRRFGKPVALETPELDNSEAYIQALAGVLHKTQSTDFLVQMIGKEEQLQLQKNLGLGSEILDRQTLVKTWQQQIGTATTELDAALQKSQKRRMSERELISWLGKWQTLRRVKNNT</sequence>
<proteinExistence type="predicted"/>
<dbReference type="Pfam" id="PF14258">
    <property type="entry name" value="DUF4350"/>
    <property type="match status" value="1"/>
</dbReference>
<dbReference type="Proteomes" id="UP000186391">
    <property type="component" value="Unassembled WGS sequence"/>
</dbReference>
<evidence type="ECO:0000256" key="1">
    <source>
        <dbReference type="SAM" id="Phobius"/>
    </source>
</evidence>
<feature type="domain" description="DUF4350" evidence="2">
    <location>
        <begin position="41"/>
        <end position="193"/>
    </location>
</feature>
<evidence type="ECO:0000313" key="4">
    <source>
        <dbReference type="Proteomes" id="UP000186391"/>
    </source>
</evidence>
<evidence type="ECO:0000313" key="3">
    <source>
        <dbReference type="EMBL" id="OKH15666.1"/>
    </source>
</evidence>
<dbReference type="OrthoDB" id="478871at2"/>
<keyword evidence="1" id="KW-0472">Membrane</keyword>
<dbReference type="EMBL" id="MRCA01000002">
    <property type="protein sequence ID" value="OKH15666.1"/>
    <property type="molecule type" value="Genomic_DNA"/>
</dbReference>
<keyword evidence="4" id="KW-1185">Reference proteome</keyword>
<accession>A0A1U7H3H9</accession>
<keyword evidence="1" id="KW-1133">Transmembrane helix</keyword>
<keyword evidence="1" id="KW-0812">Transmembrane</keyword>
<gene>
    <name evidence="3" type="ORF">NIES592_06195</name>
</gene>